<protein>
    <recommendedName>
        <fullName evidence="4">Methyltransferase</fullName>
    </recommendedName>
</protein>
<dbReference type="EMBL" id="LJBN01000183">
    <property type="protein sequence ID" value="OOQ84285.1"/>
    <property type="molecule type" value="Genomic_DNA"/>
</dbReference>
<evidence type="ECO:0000313" key="3">
    <source>
        <dbReference type="Proteomes" id="UP000190744"/>
    </source>
</evidence>
<reference evidence="3" key="1">
    <citation type="submission" date="2015-09" db="EMBL/GenBank/DDBJ databases">
        <authorList>
            <person name="Fill T.P."/>
            <person name="Baretta J.F."/>
            <person name="de Almeida L.G."/>
            <person name="Rocha M."/>
            <person name="de Souza D.H."/>
            <person name="Malavazi I."/>
            <person name="Cerdeira L.T."/>
            <person name="Hong H."/>
            <person name="Samborskyy M."/>
            <person name="de Vasconcelos A.T."/>
            <person name="Leadlay P."/>
            <person name="Rodrigues-Filho E."/>
        </authorList>
    </citation>
    <scope>NUCLEOTIDE SEQUENCE [LARGE SCALE GENOMIC DNA]</scope>
    <source>
        <strain evidence="3">LaBioMMi 136</strain>
    </source>
</reference>
<dbReference type="InterPro" id="IPR044053">
    <property type="entry name" value="AsaB-like"/>
</dbReference>
<comment type="similarity">
    <text evidence="1">Belongs to the asaB hydroxylase/desaturase family.</text>
</comment>
<dbReference type="NCBIfam" id="NF041278">
    <property type="entry name" value="CmcJ_NvfI_EfuI"/>
    <property type="match status" value="1"/>
</dbReference>
<sequence>MTRNNSAHFTTQISFPRRDNPALASEKPYVLDYFPGRGIRKTNIEFEVVRNIEVQDLRESSLSFEKNGVGVTQLMTAMEYPDFQDVEKVESCYLQEARDAISGCLGADDVYVIDYNIRRRDATFPSATGSSYDAAQPVVVAHGDYTPRDAYERIKILFGEEAEAKAKQRFQIVNLWKPLRGPVRDWPLAICDPLTIDPERDVLLVDAVFRDSIGEGFNLHHHPDQRWYYLSNQTSCETLIFNGYDSRFKTMYGVPHCAVEYTLSDRDTTPRESVEVRAIAFFKDD</sequence>
<name>A0A1S9RFT9_PENBI</name>
<gene>
    <name evidence="2" type="ORF">PEBR_34023</name>
</gene>
<dbReference type="PANTHER" id="PTHR34598">
    <property type="entry name" value="BLL6449 PROTEIN"/>
    <property type="match status" value="1"/>
</dbReference>
<dbReference type="AlphaFoldDB" id="A0A1S9RFT9"/>
<evidence type="ECO:0008006" key="4">
    <source>
        <dbReference type="Google" id="ProtNLM"/>
    </source>
</evidence>
<dbReference type="PANTHER" id="PTHR34598:SF3">
    <property type="entry name" value="OXIDOREDUCTASE AN1597"/>
    <property type="match status" value="1"/>
</dbReference>
<organism evidence="2 3">
    <name type="scientific">Penicillium brasilianum</name>
    <dbReference type="NCBI Taxonomy" id="104259"/>
    <lineage>
        <taxon>Eukaryota</taxon>
        <taxon>Fungi</taxon>
        <taxon>Dikarya</taxon>
        <taxon>Ascomycota</taxon>
        <taxon>Pezizomycotina</taxon>
        <taxon>Eurotiomycetes</taxon>
        <taxon>Eurotiomycetidae</taxon>
        <taxon>Eurotiales</taxon>
        <taxon>Aspergillaceae</taxon>
        <taxon>Penicillium</taxon>
    </lineage>
</organism>
<dbReference type="GO" id="GO:0016491">
    <property type="term" value="F:oxidoreductase activity"/>
    <property type="evidence" value="ECO:0007669"/>
    <property type="project" value="InterPro"/>
</dbReference>
<accession>A0A1S9RFT9</accession>
<comment type="caution">
    <text evidence="2">The sequence shown here is derived from an EMBL/GenBank/DDBJ whole genome shotgun (WGS) entry which is preliminary data.</text>
</comment>
<evidence type="ECO:0000256" key="1">
    <source>
        <dbReference type="ARBA" id="ARBA00023604"/>
    </source>
</evidence>
<evidence type="ECO:0000313" key="2">
    <source>
        <dbReference type="EMBL" id="OOQ84285.1"/>
    </source>
</evidence>
<proteinExistence type="inferred from homology"/>
<dbReference type="Proteomes" id="UP000190744">
    <property type="component" value="Unassembled WGS sequence"/>
</dbReference>